<dbReference type="RefSeq" id="XP_016765981.1">
    <property type="nucleotide sequence ID" value="XM_016907521.1"/>
</dbReference>
<dbReference type="Proteomes" id="UP000016931">
    <property type="component" value="Unassembled WGS sequence"/>
</dbReference>
<dbReference type="AlphaFoldDB" id="N1QKY5"/>
<evidence type="ECO:0000256" key="1">
    <source>
        <dbReference type="SAM" id="MobiDB-lite"/>
    </source>
</evidence>
<name>N1QKY5_SPHMS</name>
<dbReference type="GeneID" id="27904658"/>
<evidence type="ECO:0000256" key="2">
    <source>
        <dbReference type="SAM" id="SignalP"/>
    </source>
</evidence>
<feature type="region of interest" description="Disordered" evidence="1">
    <location>
        <begin position="42"/>
        <end position="63"/>
    </location>
</feature>
<keyword evidence="2" id="KW-0732">Signal</keyword>
<keyword evidence="4" id="KW-1185">Reference proteome</keyword>
<accession>N1QKY5</accession>
<evidence type="ECO:0000313" key="4">
    <source>
        <dbReference type="Proteomes" id="UP000016931"/>
    </source>
</evidence>
<feature type="non-terminal residue" evidence="3">
    <location>
        <position position="275"/>
    </location>
</feature>
<dbReference type="OMA" id="DWSHINL"/>
<dbReference type="OrthoDB" id="3689744at2759"/>
<dbReference type="eggNOG" id="ENOG502THB6">
    <property type="taxonomic scope" value="Eukaryota"/>
</dbReference>
<dbReference type="STRING" id="692275.N1QKY5"/>
<dbReference type="EMBL" id="KB456260">
    <property type="protein sequence ID" value="EMF17860.1"/>
    <property type="molecule type" value="Genomic_DNA"/>
</dbReference>
<evidence type="ECO:0000313" key="3">
    <source>
        <dbReference type="EMBL" id="EMF17860.1"/>
    </source>
</evidence>
<dbReference type="HOGENOM" id="CLU_1013962_0_0_1"/>
<reference evidence="3 4" key="1">
    <citation type="journal article" date="2012" name="PLoS Pathog.">
        <title>Diverse lifestyles and strategies of plant pathogenesis encoded in the genomes of eighteen Dothideomycetes fungi.</title>
        <authorList>
            <person name="Ohm R.A."/>
            <person name="Feau N."/>
            <person name="Henrissat B."/>
            <person name="Schoch C.L."/>
            <person name="Horwitz B.A."/>
            <person name="Barry K.W."/>
            <person name="Condon B.J."/>
            <person name="Copeland A.C."/>
            <person name="Dhillon B."/>
            <person name="Glaser F."/>
            <person name="Hesse C.N."/>
            <person name="Kosti I."/>
            <person name="LaButti K."/>
            <person name="Lindquist E.A."/>
            <person name="Lucas S."/>
            <person name="Salamov A.A."/>
            <person name="Bradshaw R.E."/>
            <person name="Ciuffetti L."/>
            <person name="Hamelin R.C."/>
            <person name="Kema G.H.J."/>
            <person name="Lawrence C."/>
            <person name="Scott J.A."/>
            <person name="Spatafora J.W."/>
            <person name="Turgeon B.G."/>
            <person name="de Wit P.J.G.M."/>
            <person name="Zhong S."/>
            <person name="Goodwin S.B."/>
            <person name="Grigoriev I.V."/>
        </authorList>
    </citation>
    <scope>NUCLEOTIDE SEQUENCE [LARGE SCALE GENOMIC DNA]</scope>
    <source>
        <strain evidence="3 4">SO2202</strain>
    </source>
</reference>
<gene>
    <name evidence="3" type="ORF">SEPMUDRAFT_153700</name>
</gene>
<sequence length="275" mass="29717">MAKSALALFRLCIALAVLIACAHTAVISRDLSTNLVHARSQAGTKAPAKHAAGHPTGQSTSHPKYVDIRELARGGKVIQSFPMTFKNQLPKSIPETGYIPPDEYWTERGLPVPKKNVGQTDRVQPCSATDSHLDLDDNFLSNAVTGNTHVISDTLCAPGTIGKTYSFSYSWSVNFQAGPDLKGTIISQSPVIKHVLDKIGIRGGFAYTFGQATTTSYSKSWNLPQQHPFVLTFKPNILIMSGQGREVKTNGLGAICSIGDTSHFILHVPMMEALE</sequence>
<evidence type="ECO:0008006" key="5">
    <source>
        <dbReference type="Google" id="ProtNLM"/>
    </source>
</evidence>
<organism evidence="3 4">
    <name type="scientific">Sphaerulina musiva (strain SO2202)</name>
    <name type="common">Poplar stem canker fungus</name>
    <name type="synonym">Septoria musiva</name>
    <dbReference type="NCBI Taxonomy" id="692275"/>
    <lineage>
        <taxon>Eukaryota</taxon>
        <taxon>Fungi</taxon>
        <taxon>Dikarya</taxon>
        <taxon>Ascomycota</taxon>
        <taxon>Pezizomycotina</taxon>
        <taxon>Dothideomycetes</taxon>
        <taxon>Dothideomycetidae</taxon>
        <taxon>Mycosphaerellales</taxon>
        <taxon>Mycosphaerellaceae</taxon>
        <taxon>Sphaerulina</taxon>
    </lineage>
</organism>
<dbReference type="PROSITE" id="PS51257">
    <property type="entry name" value="PROKAR_LIPOPROTEIN"/>
    <property type="match status" value="1"/>
</dbReference>
<feature type="signal peptide" evidence="2">
    <location>
        <begin position="1"/>
        <end position="24"/>
    </location>
</feature>
<proteinExistence type="predicted"/>
<protein>
    <recommendedName>
        <fullName evidence="5">Peptidase A1 domain-containing protein</fullName>
    </recommendedName>
</protein>
<feature type="chain" id="PRO_5004110953" description="Peptidase A1 domain-containing protein" evidence="2">
    <location>
        <begin position="25"/>
        <end position="275"/>
    </location>
</feature>